<keyword evidence="2" id="KW-0808">Transferase</keyword>
<dbReference type="GO" id="GO:0005524">
    <property type="term" value="F:ATP binding"/>
    <property type="evidence" value="ECO:0007669"/>
    <property type="project" value="UniProtKB-UniRule"/>
</dbReference>
<dbReference type="GO" id="GO:0004674">
    <property type="term" value="F:protein serine/threonine kinase activity"/>
    <property type="evidence" value="ECO:0007669"/>
    <property type="project" value="UniProtKB-KW"/>
</dbReference>
<dbReference type="Gene3D" id="3.30.200.20">
    <property type="entry name" value="Phosphorylase Kinase, domain 1"/>
    <property type="match status" value="1"/>
</dbReference>
<dbReference type="PROSITE" id="PS00108">
    <property type="entry name" value="PROTEIN_KINASE_ST"/>
    <property type="match status" value="1"/>
</dbReference>
<evidence type="ECO:0000256" key="3">
    <source>
        <dbReference type="ARBA" id="ARBA00022741"/>
    </source>
</evidence>
<feature type="compositionally biased region" description="Basic and acidic residues" evidence="7">
    <location>
        <begin position="162"/>
        <end position="177"/>
    </location>
</feature>
<evidence type="ECO:0000256" key="7">
    <source>
        <dbReference type="SAM" id="MobiDB-lite"/>
    </source>
</evidence>
<dbReference type="Gene3D" id="1.10.510.10">
    <property type="entry name" value="Transferase(Phosphotransferase) domain 1"/>
    <property type="match status" value="1"/>
</dbReference>
<comment type="caution">
    <text evidence="9">The sequence shown here is derived from an EMBL/GenBank/DDBJ whole genome shotgun (WGS) entry which is preliminary data.</text>
</comment>
<dbReference type="InterPro" id="IPR008271">
    <property type="entry name" value="Ser/Thr_kinase_AS"/>
</dbReference>
<evidence type="ECO:0000256" key="6">
    <source>
        <dbReference type="PROSITE-ProRule" id="PRU10141"/>
    </source>
</evidence>
<keyword evidence="1" id="KW-0723">Serine/threonine-protein kinase</keyword>
<dbReference type="InterPro" id="IPR051175">
    <property type="entry name" value="CLK_kinases"/>
</dbReference>
<dbReference type="PROSITE" id="PS00107">
    <property type="entry name" value="PROTEIN_KINASE_ATP"/>
    <property type="match status" value="1"/>
</dbReference>
<keyword evidence="4" id="KW-0418">Kinase</keyword>
<dbReference type="GO" id="GO:0043484">
    <property type="term" value="P:regulation of RNA splicing"/>
    <property type="evidence" value="ECO:0007669"/>
    <property type="project" value="TreeGrafter"/>
</dbReference>
<feature type="compositionally biased region" description="Basic and acidic residues" evidence="7">
    <location>
        <begin position="191"/>
        <end position="202"/>
    </location>
</feature>
<dbReference type="OrthoDB" id="283111at2759"/>
<dbReference type="SUPFAM" id="SSF56112">
    <property type="entry name" value="Protein kinase-like (PK-like)"/>
    <property type="match status" value="1"/>
</dbReference>
<keyword evidence="5 6" id="KW-0067">ATP-binding</keyword>
<evidence type="ECO:0000256" key="1">
    <source>
        <dbReference type="ARBA" id="ARBA00022527"/>
    </source>
</evidence>
<dbReference type="InterPro" id="IPR000719">
    <property type="entry name" value="Prot_kinase_dom"/>
</dbReference>
<name>A0A9N9A214_9GLOM</name>
<dbReference type="EMBL" id="CAJVPJ010000362">
    <property type="protein sequence ID" value="CAG8516307.1"/>
    <property type="molecule type" value="Genomic_DNA"/>
</dbReference>
<evidence type="ECO:0000313" key="10">
    <source>
        <dbReference type="Proteomes" id="UP000789572"/>
    </source>
</evidence>
<feature type="compositionally biased region" description="Basic residues" evidence="7">
    <location>
        <begin position="62"/>
        <end position="74"/>
    </location>
</feature>
<feature type="compositionally biased region" description="Basic and acidic residues" evidence="7">
    <location>
        <begin position="76"/>
        <end position="85"/>
    </location>
</feature>
<organism evidence="9 10">
    <name type="scientific">Paraglomus occultum</name>
    <dbReference type="NCBI Taxonomy" id="144539"/>
    <lineage>
        <taxon>Eukaryota</taxon>
        <taxon>Fungi</taxon>
        <taxon>Fungi incertae sedis</taxon>
        <taxon>Mucoromycota</taxon>
        <taxon>Glomeromycotina</taxon>
        <taxon>Glomeromycetes</taxon>
        <taxon>Paraglomerales</taxon>
        <taxon>Paraglomeraceae</taxon>
        <taxon>Paraglomus</taxon>
    </lineage>
</organism>
<evidence type="ECO:0000256" key="2">
    <source>
        <dbReference type="ARBA" id="ARBA00022679"/>
    </source>
</evidence>
<evidence type="ECO:0000256" key="4">
    <source>
        <dbReference type="ARBA" id="ARBA00022777"/>
    </source>
</evidence>
<feature type="compositionally biased region" description="Low complexity" evidence="7">
    <location>
        <begin position="52"/>
        <end position="61"/>
    </location>
</feature>
<dbReference type="PANTHER" id="PTHR45646:SF11">
    <property type="entry name" value="SERINE_THREONINE-PROTEIN KINASE DOA"/>
    <property type="match status" value="1"/>
</dbReference>
<evidence type="ECO:0000259" key="8">
    <source>
        <dbReference type="PROSITE" id="PS50011"/>
    </source>
</evidence>
<dbReference type="CDD" id="cd14134">
    <property type="entry name" value="PKc_CLK"/>
    <property type="match status" value="1"/>
</dbReference>
<feature type="compositionally biased region" description="Basic and acidic residues" evidence="7">
    <location>
        <begin position="240"/>
        <end position="256"/>
    </location>
</feature>
<feature type="domain" description="Protein kinase" evidence="8">
    <location>
        <begin position="307"/>
        <end position="630"/>
    </location>
</feature>
<sequence length="635" mass="73870">MDSESSHRYTFGLDRQSAITKTIYEKGKEVIIIEDTPSRSPSHRHRSPRPSPHSTHMSPSHIHYHYHRSKRPKYTSHAESDEHNSFRSAKHRSEHTPYMCRMLRYAAQSTASTKSSTLLTDPSGVLPIVVVDDPPATARRMAPAGCRDDRGSTLKRIRRERSNLARRRDNAADGDRRYHNRSSIRGGRYYHPYESREPRGGRMEISRSYRHNYDHYSRQDDFNDRFYGQRYFEAGPSNNKQREYRQNGREERRRISVTDTSTRTKYASPGELQRTSSRVNHRRERLEWDDEDGHLVVAPGMDIGSRYRIFRILGQGTFGRVVQAWDKKGNVNVAIKIIRAIQKYLEASYAEIGVLNTIKENDPYNDFQCIHIKEFFEYRGHMCIVFPMYAQSVYDFLKSNSYQSFPMKHVQQLSRQLLRSVAFIHSIKLCHTDLKPENVLLADDDCIIVPSKHSSQRAETKELLSTYIKLIDFGSAIFEDEYHSPVISTRHYRAPEVILGLGWSYPCDVWSVGCILVELFTGDALFQTHDNLEHLALMQKVLGRIPVRIIRRIGQSTYLKYFKHEELAFPDASTSRSSIKYVENTRSLKEIINPHESEYHAAFYDLLVKLLDYDPERRISARSALRHSFFSIGCS</sequence>
<reference evidence="9" key="1">
    <citation type="submission" date="2021-06" db="EMBL/GenBank/DDBJ databases">
        <authorList>
            <person name="Kallberg Y."/>
            <person name="Tangrot J."/>
            <person name="Rosling A."/>
        </authorList>
    </citation>
    <scope>NUCLEOTIDE SEQUENCE</scope>
    <source>
        <strain evidence="9">IA702</strain>
    </source>
</reference>
<feature type="region of interest" description="Disordered" evidence="7">
    <location>
        <begin position="231"/>
        <end position="278"/>
    </location>
</feature>
<proteinExistence type="predicted"/>
<accession>A0A9N9A214</accession>
<evidence type="ECO:0000313" key="9">
    <source>
        <dbReference type="EMBL" id="CAG8516307.1"/>
    </source>
</evidence>
<dbReference type="Proteomes" id="UP000789572">
    <property type="component" value="Unassembled WGS sequence"/>
</dbReference>
<dbReference type="InterPro" id="IPR011009">
    <property type="entry name" value="Kinase-like_dom_sf"/>
</dbReference>
<dbReference type="GO" id="GO:0005634">
    <property type="term" value="C:nucleus"/>
    <property type="evidence" value="ECO:0007669"/>
    <property type="project" value="TreeGrafter"/>
</dbReference>
<dbReference type="PROSITE" id="PS50011">
    <property type="entry name" value="PROTEIN_KINASE_DOM"/>
    <property type="match status" value="1"/>
</dbReference>
<keyword evidence="3 6" id="KW-0547">Nucleotide-binding</keyword>
<dbReference type="InterPro" id="IPR017441">
    <property type="entry name" value="Protein_kinase_ATP_BS"/>
</dbReference>
<gene>
    <name evidence="9" type="ORF">POCULU_LOCUS3339</name>
</gene>
<dbReference type="AlphaFoldDB" id="A0A9N9A214"/>
<dbReference type="Pfam" id="PF00069">
    <property type="entry name" value="Pkinase"/>
    <property type="match status" value="1"/>
</dbReference>
<dbReference type="SMART" id="SM00220">
    <property type="entry name" value="S_TKc"/>
    <property type="match status" value="1"/>
</dbReference>
<keyword evidence="10" id="KW-1185">Reference proteome</keyword>
<feature type="region of interest" description="Disordered" evidence="7">
    <location>
        <begin position="32"/>
        <end position="94"/>
    </location>
</feature>
<protein>
    <submittedName>
        <fullName evidence="9">2703_t:CDS:1</fullName>
    </submittedName>
</protein>
<evidence type="ECO:0000256" key="5">
    <source>
        <dbReference type="ARBA" id="ARBA00022840"/>
    </source>
</evidence>
<feature type="binding site" evidence="6">
    <location>
        <position position="336"/>
    </location>
    <ligand>
        <name>ATP</name>
        <dbReference type="ChEBI" id="CHEBI:30616"/>
    </ligand>
</feature>
<feature type="region of interest" description="Disordered" evidence="7">
    <location>
        <begin position="162"/>
        <end position="202"/>
    </location>
</feature>
<dbReference type="PANTHER" id="PTHR45646">
    <property type="entry name" value="SERINE/THREONINE-PROTEIN KINASE DOA-RELATED"/>
    <property type="match status" value="1"/>
</dbReference>